<gene>
    <name evidence="2" type="ORF">EYB53_010835</name>
    <name evidence="3" type="ORF">EYB53_022135</name>
</gene>
<dbReference type="Proteomes" id="UP001193081">
    <property type="component" value="Unassembled WGS sequence"/>
</dbReference>
<name>A0ABS4DG64_9CHLR</name>
<dbReference type="EMBL" id="SIJK02000016">
    <property type="protein sequence ID" value="MBP1466201.1"/>
    <property type="molecule type" value="Genomic_DNA"/>
</dbReference>
<keyword evidence="1" id="KW-0812">Transmembrane</keyword>
<feature type="transmembrane region" description="Helical" evidence="1">
    <location>
        <begin position="109"/>
        <end position="130"/>
    </location>
</feature>
<keyword evidence="1" id="KW-0472">Membrane</keyword>
<evidence type="ECO:0000313" key="4">
    <source>
        <dbReference type="Proteomes" id="UP001193081"/>
    </source>
</evidence>
<organism evidence="3 4">
    <name type="scientific">Candidatus Chloroploca mongolica</name>
    <dbReference type="NCBI Taxonomy" id="2528176"/>
    <lineage>
        <taxon>Bacteria</taxon>
        <taxon>Bacillati</taxon>
        <taxon>Chloroflexota</taxon>
        <taxon>Chloroflexia</taxon>
        <taxon>Chloroflexales</taxon>
        <taxon>Chloroflexineae</taxon>
        <taxon>Oscillochloridaceae</taxon>
        <taxon>Candidatus Chloroploca</taxon>
    </lineage>
</organism>
<proteinExistence type="predicted"/>
<comment type="caution">
    <text evidence="3">The sequence shown here is derived from an EMBL/GenBank/DDBJ whole genome shotgun (WGS) entry which is preliminary data.</text>
</comment>
<protein>
    <submittedName>
        <fullName evidence="3">Uncharacterized protein</fullName>
    </submittedName>
</protein>
<accession>A0ABS4DG64</accession>
<feature type="transmembrane region" description="Helical" evidence="1">
    <location>
        <begin position="23"/>
        <end position="41"/>
    </location>
</feature>
<dbReference type="RefSeq" id="WP_135478205.1">
    <property type="nucleotide sequence ID" value="NZ_SIJK02000016.1"/>
</dbReference>
<feature type="transmembrane region" description="Helical" evidence="1">
    <location>
        <begin position="53"/>
        <end position="77"/>
    </location>
</feature>
<evidence type="ECO:0000256" key="1">
    <source>
        <dbReference type="SAM" id="Phobius"/>
    </source>
</evidence>
<evidence type="ECO:0000313" key="3">
    <source>
        <dbReference type="EMBL" id="MBP1468428.1"/>
    </source>
</evidence>
<keyword evidence="1" id="KW-1133">Transmembrane helix</keyword>
<keyword evidence="4" id="KW-1185">Reference proteome</keyword>
<dbReference type="EMBL" id="SIJK02000069">
    <property type="protein sequence ID" value="MBP1468428.1"/>
    <property type="molecule type" value="Genomic_DNA"/>
</dbReference>
<evidence type="ECO:0000313" key="2">
    <source>
        <dbReference type="EMBL" id="MBP1466201.1"/>
    </source>
</evidence>
<reference evidence="3 4" key="1">
    <citation type="submission" date="2021-03" db="EMBL/GenBank/DDBJ databases">
        <authorList>
            <person name="Grouzdev D.S."/>
        </authorList>
    </citation>
    <scope>NUCLEOTIDE SEQUENCE [LARGE SCALE GENOMIC DNA]</scope>
    <source>
        <strain evidence="3 4">M50-1</strain>
    </source>
</reference>
<sequence>MIELFAELEKKQLEFLDEAAKRIIELVSALLGLLFAVIAFGNAFPPPYLAGNVLLKVLSISALGGYLGALMLALWGVQPRRYKHYQYNLKGMREELDAMLAHKMFWMRWAGGVFGVASVLLAGLIVLVLVQA</sequence>